<proteinExistence type="predicted"/>
<name>A0A3S5A036_9PLAT</name>
<keyword evidence="1" id="KW-0245">EGF-like domain</keyword>
<dbReference type="InterPro" id="IPR002049">
    <property type="entry name" value="LE_dom"/>
</dbReference>
<dbReference type="InterPro" id="IPR000742">
    <property type="entry name" value="EGF"/>
</dbReference>
<organism evidence="3 4">
    <name type="scientific">Protopolystoma xenopodis</name>
    <dbReference type="NCBI Taxonomy" id="117903"/>
    <lineage>
        <taxon>Eukaryota</taxon>
        <taxon>Metazoa</taxon>
        <taxon>Spiralia</taxon>
        <taxon>Lophotrochozoa</taxon>
        <taxon>Platyhelminthes</taxon>
        <taxon>Monogenea</taxon>
        <taxon>Polyopisthocotylea</taxon>
        <taxon>Polystomatidea</taxon>
        <taxon>Polystomatidae</taxon>
        <taxon>Protopolystoma</taxon>
    </lineage>
</organism>
<dbReference type="InterPro" id="IPR042635">
    <property type="entry name" value="MEGF10/SREC1/2-like"/>
</dbReference>
<sequence>MSFSRPSHPLICSHLFTLPPPPNRRIRCSCPDGRPCHHETGACSCQAGLTGAKCEIACVQGRYGRDCQETCDCQRQDARLLCDPLDGTCRCRPGWTGRGWIAGRVECAGRLLPCS</sequence>
<dbReference type="GO" id="GO:0005044">
    <property type="term" value="F:scavenger receptor activity"/>
    <property type="evidence" value="ECO:0007669"/>
    <property type="project" value="InterPro"/>
</dbReference>
<dbReference type="PANTHER" id="PTHR24043">
    <property type="entry name" value="SCAVENGER RECEPTOR CLASS F"/>
    <property type="match status" value="1"/>
</dbReference>
<dbReference type="AlphaFoldDB" id="A0A3S5A036"/>
<dbReference type="Gene3D" id="2.170.300.10">
    <property type="entry name" value="Tie2 ligand-binding domain superfamily"/>
    <property type="match status" value="1"/>
</dbReference>
<dbReference type="Proteomes" id="UP000784294">
    <property type="component" value="Unassembled WGS sequence"/>
</dbReference>
<accession>A0A3S5A036</accession>
<evidence type="ECO:0000259" key="2">
    <source>
        <dbReference type="PROSITE" id="PS00022"/>
    </source>
</evidence>
<keyword evidence="4" id="KW-1185">Reference proteome</keyword>
<evidence type="ECO:0000313" key="3">
    <source>
        <dbReference type="EMBL" id="VEL16235.1"/>
    </source>
</evidence>
<dbReference type="OrthoDB" id="6092823at2759"/>
<feature type="domain" description="EGF-like" evidence="2">
    <location>
        <begin position="43"/>
        <end position="54"/>
    </location>
</feature>
<dbReference type="PROSITE" id="PS00022">
    <property type="entry name" value="EGF_1"/>
    <property type="match status" value="1"/>
</dbReference>
<evidence type="ECO:0000256" key="1">
    <source>
        <dbReference type="ARBA" id="ARBA00022536"/>
    </source>
</evidence>
<dbReference type="EMBL" id="CAAALY010027646">
    <property type="protein sequence ID" value="VEL16235.1"/>
    <property type="molecule type" value="Genomic_DNA"/>
</dbReference>
<comment type="caution">
    <text evidence="3">The sequence shown here is derived from an EMBL/GenBank/DDBJ whole genome shotgun (WGS) entry which is preliminary data.</text>
</comment>
<reference evidence="3" key="1">
    <citation type="submission" date="2018-11" db="EMBL/GenBank/DDBJ databases">
        <authorList>
            <consortium name="Pathogen Informatics"/>
        </authorList>
    </citation>
    <scope>NUCLEOTIDE SEQUENCE</scope>
</reference>
<gene>
    <name evidence="3" type="ORF">PXEA_LOCUS9675</name>
</gene>
<evidence type="ECO:0000313" key="4">
    <source>
        <dbReference type="Proteomes" id="UP000784294"/>
    </source>
</evidence>
<protein>
    <recommendedName>
        <fullName evidence="2">EGF-like domain-containing protein</fullName>
    </recommendedName>
</protein>
<dbReference type="Pfam" id="PF00053">
    <property type="entry name" value="EGF_laminin"/>
    <property type="match status" value="1"/>
</dbReference>
<dbReference type="PANTHER" id="PTHR24043:SF8">
    <property type="entry name" value="EGF-LIKE DOMAIN-CONTAINING PROTEIN"/>
    <property type="match status" value="1"/>
</dbReference>